<evidence type="ECO:0000313" key="3">
    <source>
        <dbReference type="Proteomes" id="UP001589610"/>
    </source>
</evidence>
<keyword evidence="3" id="KW-1185">Reference proteome</keyword>
<proteinExistence type="predicted"/>
<evidence type="ECO:0000313" key="2">
    <source>
        <dbReference type="EMBL" id="MFB9681298.1"/>
    </source>
</evidence>
<dbReference type="SUPFAM" id="SSF47413">
    <property type="entry name" value="lambda repressor-like DNA-binding domains"/>
    <property type="match status" value="1"/>
</dbReference>
<name>A0ABV5TQB3_9ACTN</name>
<accession>A0ABV5TQB3</accession>
<sequence length="330" mass="37358">MNLVALSEVVYDETIYPRAEWSQATVNRYAEALNAGDEFPAIVLETDTNRLLDGMHRWQAHKQALKEEIRVVWQEVPEGVPAKLFAASLATKHGDRITGEELKTIAREIAESNPDYDLKTIAKYTSVTRQTISKWVGDIVEHRRAVRQVAALLLTRAGWSQRQVADHLGINQSTVMRDVNDDILHHLTEDLLREAAEIMPAGVDVDAIVEEIRQERIFASWSDDERELLKWLRDGETVVVTLRGAHNSLIEWADAAGLYMRIDRKTPWGNPFETPADGDRDTVIRNYAEHYLPHKPSLLSRLPELRGKALGCWCAPLACHGDVLKEKTSD</sequence>
<reference evidence="2 3" key="1">
    <citation type="submission" date="2024-09" db="EMBL/GenBank/DDBJ databases">
        <authorList>
            <person name="Sun Q."/>
            <person name="Mori K."/>
        </authorList>
    </citation>
    <scope>NUCLEOTIDE SEQUENCE [LARGE SCALE GENOMIC DNA]</scope>
    <source>
        <strain evidence="2 3">JCM 3028</strain>
    </source>
</reference>
<dbReference type="Pfam" id="PF14216">
    <property type="entry name" value="DUF4326"/>
    <property type="match status" value="1"/>
</dbReference>
<dbReference type="Proteomes" id="UP001589610">
    <property type="component" value="Unassembled WGS sequence"/>
</dbReference>
<feature type="domain" description="DUF4326" evidence="1">
    <location>
        <begin position="260"/>
        <end position="326"/>
    </location>
</feature>
<protein>
    <submittedName>
        <fullName evidence="2">DUF4326 domain-containing protein</fullName>
    </submittedName>
</protein>
<gene>
    <name evidence="2" type="ORF">ACFFRH_37960</name>
</gene>
<dbReference type="InterPro" id="IPR010982">
    <property type="entry name" value="Lambda_DNA-bd_dom_sf"/>
</dbReference>
<dbReference type="InterPro" id="IPR036086">
    <property type="entry name" value="ParB/Sulfiredoxin_sf"/>
</dbReference>
<dbReference type="InterPro" id="IPR025475">
    <property type="entry name" value="DUF4326"/>
</dbReference>
<evidence type="ECO:0000259" key="1">
    <source>
        <dbReference type="Pfam" id="PF14216"/>
    </source>
</evidence>
<dbReference type="RefSeq" id="WP_344747745.1">
    <property type="nucleotide sequence ID" value="NZ_BAAAWW010000136.1"/>
</dbReference>
<dbReference type="EMBL" id="JBHMBS010000031">
    <property type="protein sequence ID" value="MFB9681298.1"/>
    <property type="molecule type" value="Genomic_DNA"/>
</dbReference>
<comment type="caution">
    <text evidence="2">The sequence shown here is derived from an EMBL/GenBank/DDBJ whole genome shotgun (WGS) entry which is preliminary data.</text>
</comment>
<organism evidence="2 3">
    <name type="scientific">Streptosporangium vulgare</name>
    <dbReference type="NCBI Taxonomy" id="46190"/>
    <lineage>
        <taxon>Bacteria</taxon>
        <taxon>Bacillati</taxon>
        <taxon>Actinomycetota</taxon>
        <taxon>Actinomycetes</taxon>
        <taxon>Streptosporangiales</taxon>
        <taxon>Streptosporangiaceae</taxon>
        <taxon>Streptosporangium</taxon>
    </lineage>
</organism>
<dbReference type="Pfam" id="PF13384">
    <property type="entry name" value="HTH_23"/>
    <property type="match status" value="1"/>
</dbReference>
<dbReference type="SUPFAM" id="SSF110849">
    <property type="entry name" value="ParB/Sulfiredoxin"/>
    <property type="match status" value="1"/>
</dbReference>
<dbReference type="CDD" id="cd16387">
    <property type="entry name" value="ParB_N_Srx"/>
    <property type="match status" value="1"/>
</dbReference>